<dbReference type="EMBL" id="VFOZ01000001">
    <property type="protein sequence ID" value="TQL97989.1"/>
    <property type="molecule type" value="Genomic_DNA"/>
</dbReference>
<dbReference type="RefSeq" id="WP_141956648.1">
    <property type="nucleotide sequence ID" value="NZ_VFOZ01000001.1"/>
</dbReference>
<evidence type="ECO:0000313" key="6">
    <source>
        <dbReference type="Proteomes" id="UP000316096"/>
    </source>
</evidence>
<accession>A0A543CLL0</accession>
<evidence type="ECO:0000259" key="3">
    <source>
        <dbReference type="Pfam" id="PF13828"/>
    </source>
</evidence>
<feature type="transmembrane region" description="Helical" evidence="2">
    <location>
        <begin position="73"/>
        <end position="96"/>
    </location>
</feature>
<name>A0A543CLL0_9ACTN</name>
<keyword evidence="2" id="KW-0812">Transmembrane</keyword>
<evidence type="ECO:0000256" key="2">
    <source>
        <dbReference type="SAM" id="Phobius"/>
    </source>
</evidence>
<protein>
    <submittedName>
        <fullName evidence="5">Putative regulator of septum formation</fullName>
    </submittedName>
</protein>
<organism evidence="5 6">
    <name type="scientific">Actinoallomurus bryophytorum</name>
    <dbReference type="NCBI Taxonomy" id="1490222"/>
    <lineage>
        <taxon>Bacteria</taxon>
        <taxon>Bacillati</taxon>
        <taxon>Actinomycetota</taxon>
        <taxon>Actinomycetes</taxon>
        <taxon>Streptosporangiales</taxon>
        <taxon>Thermomonosporaceae</taxon>
        <taxon>Actinoallomurus</taxon>
    </lineage>
</organism>
<keyword evidence="2" id="KW-1133">Transmembrane helix</keyword>
<dbReference type="OrthoDB" id="3628931at2"/>
<feature type="transmembrane region" description="Helical" evidence="2">
    <location>
        <begin position="37"/>
        <end position="61"/>
    </location>
</feature>
<proteinExistence type="predicted"/>
<sequence>MSYPTPTTEPGGYPPHQDGYAAASHRRSTNGLAITSFVLGIAGFLVITIPVNLILGLVALVRTRRKGDKGTGLAVAGLVLSILWAVGLGIAVTQLAKSPEPKRDATGQINTTQKAGPDKLRVGDCIARSAGNEVTDVQAQPCSTPNSDKVFALFNLPAQAWPGNTAVQSQAQKGCTKRYQATHKRPGQVELTFFTPTKTRWAVGYHRVVCMAGASS</sequence>
<dbReference type="Proteomes" id="UP000316096">
    <property type="component" value="Unassembled WGS sequence"/>
</dbReference>
<comment type="caution">
    <text evidence="5">The sequence shown here is derived from an EMBL/GenBank/DDBJ whole genome shotgun (WGS) entry which is preliminary data.</text>
</comment>
<evidence type="ECO:0000259" key="4">
    <source>
        <dbReference type="Pfam" id="PF13845"/>
    </source>
</evidence>
<evidence type="ECO:0000256" key="1">
    <source>
        <dbReference type="SAM" id="MobiDB-lite"/>
    </source>
</evidence>
<feature type="domain" description="DUF4190" evidence="3">
    <location>
        <begin position="32"/>
        <end position="90"/>
    </location>
</feature>
<gene>
    <name evidence="5" type="ORF">FB559_3601</name>
</gene>
<dbReference type="InterPro" id="IPR025241">
    <property type="entry name" value="DUF4190"/>
</dbReference>
<keyword evidence="2" id="KW-0472">Membrane</keyword>
<dbReference type="InterPro" id="IPR026004">
    <property type="entry name" value="Septum_form"/>
</dbReference>
<feature type="region of interest" description="Disordered" evidence="1">
    <location>
        <begin position="1"/>
        <end position="22"/>
    </location>
</feature>
<dbReference type="Pfam" id="PF13845">
    <property type="entry name" value="Septum_form"/>
    <property type="match status" value="1"/>
</dbReference>
<evidence type="ECO:0000313" key="5">
    <source>
        <dbReference type="EMBL" id="TQL97989.1"/>
    </source>
</evidence>
<feature type="domain" description="Septum formation-related" evidence="4">
    <location>
        <begin position="103"/>
        <end position="210"/>
    </location>
</feature>
<dbReference type="Pfam" id="PF13828">
    <property type="entry name" value="DUF4190"/>
    <property type="match status" value="1"/>
</dbReference>
<keyword evidence="6" id="KW-1185">Reference proteome</keyword>
<dbReference type="AlphaFoldDB" id="A0A543CLL0"/>
<feature type="compositionally biased region" description="Low complexity" evidence="1">
    <location>
        <begin position="1"/>
        <end position="15"/>
    </location>
</feature>
<reference evidence="5 6" key="1">
    <citation type="submission" date="2019-06" db="EMBL/GenBank/DDBJ databases">
        <title>Sequencing the genomes of 1000 actinobacteria strains.</title>
        <authorList>
            <person name="Klenk H.-P."/>
        </authorList>
    </citation>
    <scope>NUCLEOTIDE SEQUENCE [LARGE SCALE GENOMIC DNA]</scope>
    <source>
        <strain evidence="5 6">DSM 102200</strain>
    </source>
</reference>